<accession>A0A5D3FF75</accession>
<dbReference type="Proteomes" id="UP000324383">
    <property type="component" value="Unassembled WGS sequence"/>
</dbReference>
<dbReference type="InterPro" id="IPR001296">
    <property type="entry name" value="Glyco_trans_1"/>
</dbReference>
<keyword evidence="3" id="KW-0808">Transferase</keyword>
<dbReference type="RefSeq" id="WP_148730177.1">
    <property type="nucleotide sequence ID" value="NZ_VKLW01000002.1"/>
</dbReference>
<evidence type="ECO:0000313" key="4">
    <source>
        <dbReference type="Proteomes" id="UP000324383"/>
    </source>
</evidence>
<sequence length="392" mass="45644">MPSLQRKKRILFYHIDFPCGGAERVTRDISQWVRNFDYEVYIAACHKKGEAENVSLIELPHEDYHSKENADAIVDLIRTLSIDIFVLPGIQCRQFAYIRSACTSCKFVYILHNVPFWEVIGNSEHKKHAAKGSFWKTLEWHLLTNPKATWLKVYEKRLMKEYKKTYDLVDAYVVLCEGYKSELEKKLRLSDLNKITVIHNAEYEVENISMDKKKQLLFVGRMTYEHKRVDRLLDIWKMIYKKVPGWELILVGSGSEERALRQRGEKMKLERVTFTGWSLNPSVFYKHASVSCLTSTFEGWPLCLTEAQANGVVPIAFDCCAGIREILSPSGENGILIPPFRKRIYADELCKLLLDPEKLACMRENVIRKSQEYSVEEVGRKWLQLFDRLTGE</sequence>
<organism evidence="3 4">
    <name type="scientific">Bacteroides pyogenes</name>
    <dbReference type="NCBI Taxonomy" id="310300"/>
    <lineage>
        <taxon>Bacteria</taxon>
        <taxon>Pseudomonadati</taxon>
        <taxon>Bacteroidota</taxon>
        <taxon>Bacteroidia</taxon>
        <taxon>Bacteroidales</taxon>
        <taxon>Bacteroidaceae</taxon>
        <taxon>Bacteroides</taxon>
    </lineage>
</organism>
<dbReference type="PANTHER" id="PTHR12526:SF628">
    <property type="entry name" value="MANNOSYLGLUCOSYLGLYCERATE SYNTHASE"/>
    <property type="match status" value="1"/>
</dbReference>
<dbReference type="GO" id="GO:0016757">
    <property type="term" value="F:glycosyltransferase activity"/>
    <property type="evidence" value="ECO:0007669"/>
    <property type="project" value="InterPro"/>
</dbReference>
<comment type="caution">
    <text evidence="3">The sequence shown here is derived from an EMBL/GenBank/DDBJ whole genome shotgun (WGS) entry which is preliminary data.</text>
</comment>
<dbReference type="Gene3D" id="3.40.50.2000">
    <property type="entry name" value="Glycogen Phosphorylase B"/>
    <property type="match status" value="2"/>
</dbReference>
<proteinExistence type="predicted"/>
<name>A0A5D3FF75_9BACE</name>
<evidence type="ECO:0000259" key="1">
    <source>
        <dbReference type="Pfam" id="PF00534"/>
    </source>
</evidence>
<dbReference type="Pfam" id="PF13439">
    <property type="entry name" value="Glyco_transf_4"/>
    <property type="match status" value="1"/>
</dbReference>
<evidence type="ECO:0000259" key="2">
    <source>
        <dbReference type="Pfam" id="PF13439"/>
    </source>
</evidence>
<keyword evidence="4" id="KW-1185">Reference proteome</keyword>
<dbReference type="PANTHER" id="PTHR12526">
    <property type="entry name" value="GLYCOSYLTRANSFERASE"/>
    <property type="match status" value="1"/>
</dbReference>
<evidence type="ECO:0000313" key="3">
    <source>
        <dbReference type="EMBL" id="TYK35426.1"/>
    </source>
</evidence>
<dbReference type="EMBL" id="VKLW01000002">
    <property type="protein sequence ID" value="TYK35426.1"/>
    <property type="molecule type" value="Genomic_DNA"/>
</dbReference>
<feature type="domain" description="Glycosyl transferase family 1" evidence="1">
    <location>
        <begin position="209"/>
        <end position="366"/>
    </location>
</feature>
<protein>
    <submittedName>
        <fullName evidence="3">Glycosyltransferase family 4 protein</fullName>
    </submittedName>
</protein>
<reference evidence="3 4" key="1">
    <citation type="submission" date="2019-07" db="EMBL/GenBank/DDBJ databases">
        <title>Draft Genome Sequences of Bacteroides pyogenes Strains Isolated from the Uterus Holstein Dairy Cows with Metritis.</title>
        <authorList>
            <person name="Cunha F."/>
            <person name="Galvao K.N."/>
            <person name="Jeon S.J."/>
            <person name="Jeong K.C."/>
        </authorList>
    </citation>
    <scope>NUCLEOTIDE SEQUENCE [LARGE SCALE GENOMIC DNA]</scope>
    <source>
        <strain evidence="3 4">KG-31</strain>
    </source>
</reference>
<dbReference type="InterPro" id="IPR028098">
    <property type="entry name" value="Glyco_trans_4-like_N"/>
</dbReference>
<dbReference type="SUPFAM" id="SSF53756">
    <property type="entry name" value="UDP-Glycosyltransferase/glycogen phosphorylase"/>
    <property type="match status" value="1"/>
</dbReference>
<dbReference type="Pfam" id="PF00534">
    <property type="entry name" value="Glycos_transf_1"/>
    <property type="match status" value="1"/>
</dbReference>
<gene>
    <name evidence="3" type="ORF">FNJ60_01615</name>
</gene>
<dbReference type="AlphaFoldDB" id="A0A5D3FF75"/>
<feature type="domain" description="Glycosyltransferase subfamily 4-like N-terminal" evidence="2">
    <location>
        <begin position="20"/>
        <end position="200"/>
    </location>
</feature>